<comment type="caution">
    <text evidence="2">The sequence shown here is derived from an EMBL/GenBank/DDBJ whole genome shotgun (WGS) entry which is preliminary data.</text>
</comment>
<keyword evidence="3" id="KW-1185">Reference proteome</keyword>
<feature type="transmembrane region" description="Helical" evidence="1">
    <location>
        <begin position="12"/>
        <end position="31"/>
    </location>
</feature>
<evidence type="ECO:0008006" key="4">
    <source>
        <dbReference type="Google" id="ProtNLM"/>
    </source>
</evidence>
<accession>A0A8J2KYD2</accession>
<feature type="transmembrane region" description="Helical" evidence="1">
    <location>
        <begin position="43"/>
        <end position="65"/>
    </location>
</feature>
<proteinExistence type="predicted"/>
<evidence type="ECO:0000313" key="3">
    <source>
        <dbReference type="Proteomes" id="UP000708208"/>
    </source>
</evidence>
<name>A0A8J2KYD2_9HEXA</name>
<evidence type="ECO:0000313" key="2">
    <source>
        <dbReference type="EMBL" id="CAG7734650.1"/>
    </source>
</evidence>
<feature type="transmembrane region" description="Helical" evidence="1">
    <location>
        <begin position="77"/>
        <end position="95"/>
    </location>
</feature>
<dbReference type="EMBL" id="CAJVCH010273735">
    <property type="protein sequence ID" value="CAG7734650.1"/>
    <property type="molecule type" value="Genomic_DNA"/>
</dbReference>
<reference evidence="2" key="1">
    <citation type="submission" date="2021-06" db="EMBL/GenBank/DDBJ databases">
        <authorList>
            <person name="Hodson N. C."/>
            <person name="Mongue J. A."/>
            <person name="Jaron S. K."/>
        </authorList>
    </citation>
    <scope>NUCLEOTIDE SEQUENCE</scope>
</reference>
<feature type="transmembrane region" description="Helical" evidence="1">
    <location>
        <begin position="212"/>
        <end position="232"/>
    </location>
</feature>
<protein>
    <recommendedName>
        <fullName evidence="4">MARVEL domain-containing protein</fullName>
    </recommendedName>
</protein>
<dbReference type="Proteomes" id="UP000708208">
    <property type="component" value="Unassembled WGS sequence"/>
</dbReference>
<organism evidence="2 3">
    <name type="scientific">Allacma fusca</name>
    <dbReference type="NCBI Taxonomy" id="39272"/>
    <lineage>
        <taxon>Eukaryota</taxon>
        <taxon>Metazoa</taxon>
        <taxon>Ecdysozoa</taxon>
        <taxon>Arthropoda</taxon>
        <taxon>Hexapoda</taxon>
        <taxon>Collembola</taxon>
        <taxon>Symphypleona</taxon>
        <taxon>Sminthuridae</taxon>
        <taxon>Allacma</taxon>
    </lineage>
</organism>
<keyword evidence="1" id="KW-0812">Transmembrane</keyword>
<sequence length="387" mass="42948">MSSALSFHKFSASNGLLRVIILILEVIILGLGTGSFRSNAPEAYFVTVVSLSFAVAIMGIVLAWLNKPFAHSKAAKNMDYLCHLYIAWLLFNASLAKLVCANHPNKSDSIAAVRILSGVFGLMNSGLFCWLAYLTAAEKQGFPCRFSTEVNAFEEEEEANMKTISRANLKPLFKTTEKFGSWSWERSCSRKSVLERLEWSILFDGGIMQARLYSLVLIILNVIFLGCSYNEMSRSEEYFLSVVCINMAGTVLLHMVYLLGLSSFVDNDLRIFDKSFHICASIFLFIGANLMLASTIRPVNFIGAELIPEKTLSATLGIVGSFLYGYIGLKQTSMESINTNIDQTELLTQHLGVPENGMSEHEKLKAKQARVLRQIRPALIFEGAGKI</sequence>
<evidence type="ECO:0000256" key="1">
    <source>
        <dbReference type="SAM" id="Phobius"/>
    </source>
</evidence>
<feature type="transmembrane region" description="Helical" evidence="1">
    <location>
        <begin position="115"/>
        <end position="136"/>
    </location>
</feature>
<gene>
    <name evidence="2" type="ORF">AFUS01_LOCUS23027</name>
</gene>
<feature type="transmembrane region" description="Helical" evidence="1">
    <location>
        <begin position="271"/>
        <end position="292"/>
    </location>
</feature>
<feature type="transmembrane region" description="Helical" evidence="1">
    <location>
        <begin position="238"/>
        <end position="259"/>
    </location>
</feature>
<dbReference type="AlphaFoldDB" id="A0A8J2KYD2"/>
<keyword evidence="1" id="KW-0472">Membrane</keyword>
<keyword evidence="1" id="KW-1133">Transmembrane helix</keyword>